<dbReference type="SUPFAM" id="SSF56436">
    <property type="entry name" value="C-type lectin-like"/>
    <property type="match status" value="1"/>
</dbReference>
<evidence type="ECO:0000256" key="2">
    <source>
        <dbReference type="SAM" id="SignalP"/>
    </source>
</evidence>
<dbReference type="Gene3D" id="3.10.100.10">
    <property type="entry name" value="Mannose-Binding Protein A, subunit A"/>
    <property type="match status" value="1"/>
</dbReference>
<reference evidence="4 5" key="1">
    <citation type="submission" date="2024-11" db="EMBL/GenBank/DDBJ databases">
        <title>Chromosome-level genome assembly of the freshwater bivalve Anodonta woodiana.</title>
        <authorList>
            <person name="Chen X."/>
        </authorList>
    </citation>
    <scope>NUCLEOTIDE SEQUENCE [LARGE SCALE GENOMIC DNA]</scope>
    <source>
        <strain evidence="4">MN2024</strain>
        <tissue evidence="4">Gills</tissue>
    </source>
</reference>
<dbReference type="AlphaFoldDB" id="A0ABD3WG40"/>
<keyword evidence="1" id="KW-0472">Membrane</keyword>
<feature type="domain" description="C-type lectin" evidence="3">
    <location>
        <begin position="75"/>
        <end position="199"/>
    </location>
</feature>
<dbReference type="Pfam" id="PF00059">
    <property type="entry name" value="Lectin_C"/>
    <property type="match status" value="1"/>
</dbReference>
<feature type="transmembrane region" description="Helical" evidence="1">
    <location>
        <begin position="45"/>
        <end position="62"/>
    </location>
</feature>
<dbReference type="CDD" id="cd00037">
    <property type="entry name" value="CLECT"/>
    <property type="match status" value="1"/>
</dbReference>
<sequence>MKILTLLGFLVLLTISQMTNCFPGQFNAVPTPIPRNHLKPVAGSNFGLLALIIIIFSILLTPRCPWGYTLISNKCGRFCYRFEAQNCKSWAEASAACKGEGAKLMKPETCSYPLFQSLAPKKAGQCTDFWIGALRTPPSVTYVKVGGAPLPSNFKFWARGQPDRAGSLGGLQACVQMADELEYLMNDDGCNEMAGYICQIYI</sequence>
<dbReference type="PANTHER" id="PTHR22801">
    <property type="entry name" value="LITHOSTATHINE"/>
    <property type="match status" value="1"/>
</dbReference>
<dbReference type="PROSITE" id="PS50041">
    <property type="entry name" value="C_TYPE_LECTIN_2"/>
    <property type="match status" value="1"/>
</dbReference>
<keyword evidence="1" id="KW-0812">Transmembrane</keyword>
<dbReference type="InterPro" id="IPR016187">
    <property type="entry name" value="CTDL_fold"/>
</dbReference>
<keyword evidence="1" id="KW-1133">Transmembrane helix</keyword>
<gene>
    <name evidence="4" type="ORF">ACJMK2_039489</name>
</gene>
<dbReference type="SMART" id="SM00034">
    <property type="entry name" value="CLECT"/>
    <property type="match status" value="1"/>
</dbReference>
<evidence type="ECO:0000313" key="4">
    <source>
        <dbReference type="EMBL" id="KAL3871495.1"/>
    </source>
</evidence>
<dbReference type="InterPro" id="IPR001304">
    <property type="entry name" value="C-type_lectin-like"/>
</dbReference>
<evidence type="ECO:0000256" key="1">
    <source>
        <dbReference type="SAM" id="Phobius"/>
    </source>
</evidence>
<keyword evidence="2" id="KW-0732">Signal</keyword>
<accession>A0ABD3WG40</accession>
<dbReference type="InterPro" id="IPR016186">
    <property type="entry name" value="C-type_lectin-like/link_sf"/>
</dbReference>
<name>A0ABD3WG40_SINWO</name>
<dbReference type="Proteomes" id="UP001634394">
    <property type="component" value="Unassembled WGS sequence"/>
</dbReference>
<dbReference type="InterPro" id="IPR050801">
    <property type="entry name" value="Ca-Dep_Lectins_ImmuneDev"/>
</dbReference>
<feature type="chain" id="PRO_5044782722" description="C-type lectin domain-containing protein" evidence="2">
    <location>
        <begin position="22"/>
        <end position="202"/>
    </location>
</feature>
<dbReference type="PANTHER" id="PTHR22801:SF63">
    <property type="entry name" value="C-TYPE LECTIN DOMAIN-CONTAINING PROTEIN"/>
    <property type="match status" value="1"/>
</dbReference>
<evidence type="ECO:0000313" key="5">
    <source>
        <dbReference type="Proteomes" id="UP001634394"/>
    </source>
</evidence>
<organism evidence="4 5">
    <name type="scientific">Sinanodonta woodiana</name>
    <name type="common">Chinese pond mussel</name>
    <name type="synonym">Anodonta woodiana</name>
    <dbReference type="NCBI Taxonomy" id="1069815"/>
    <lineage>
        <taxon>Eukaryota</taxon>
        <taxon>Metazoa</taxon>
        <taxon>Spiralia</taxon>
        <taxon>Lophotrochozoa</taxon>
        <taxon>Mollusca</taxon>
        <taxon>Bivalvia</taxon>
        <taxon>Autobranchia</taxon>
        <taxon>Heteroconchia</taxon>
        <taxon>Palaeoheterodonta</taxon>
        <taxon>Unionida</taxon>
        <taxon>Unionoidea</taxon>
        <taxon>Unionidae</taxon>
        <taxon>Unioninae</taxon>
        <taxon>Sinanodonta</taxon>
    </lineage>
</organism>
<evidence type="ECO:0000259" key="3">
    <source>
        <dbReference type="PROSITE" id="PS50041"/>
    </source>
</evidence>
<feature type="signal peptide" evidence="2">
    <location>
        <begin position="1"/>
        <end position="21"/>
    </location>
</feature>
<keyword evidence="5" id="KW-1185">Reference proteome</keyword>
<proteinExistence type="predicted"/>
<protein>
    <recommendedName>
        <fullName evidence="3">C-type lectin domain-containing protein</fullName>
    </recommendedName>
</protein>
<comment type="caution">
    <text evidence="4">The sequence shown here is derived from an EMBL/GenBank/DDBJ whole genome shotgun (WGS) entry which is preliminary data.</text>
</comment>
<dbReference type="EMBL" id="JBJQND010000007">
    <property type="protein sequence ID" value="KAL3871495.1"/>
    <property type="molecule type" value="Genomic_DNA"/>
</dbReference>